<comment type="caution">
    <text evidence="7">The sequence shown here is derived from an EMBL/GenBank/DDBJ whole genome shotgun (WGS) entry which is preliminary data.</text>
</comment>
<dbReference type="AlphaFoldDB" id="A0A4S4M7G9"/>
<dbReference type="InterPro" id="IPR011011">
    <property type="entry name" value="Znf_FYVE_PHD"/>
</dbReference>
<dbReference type="GO" id="GO:0008270">
    <property type="term" value="F:zinc ion binding"/>
    <property type="evidence" value="ECO:0007669"/>
    <property type="project" value="UniProtKB-KW"/>
</dbReference>
<keyword evidence="2 4" id="KW-0863">Zinc-finger</keyword>
<dbReference type="Gene3D" id="3.30.40.10">
    <property type="entry name" value="Zinc/RING finger domain, C3HC4 (zinc finger)"/>
    <property type="match status" value="1"/>
</dbReference>
<feature type="region of interest" description="Disordered" evidence="5">
    <location>
        <begin position="142"/>
        <end position="220"/>
    </location>
</feature>
<keyword evidence="3" id="KW-0862">Zinc</keyword>
<dbReference type="SUPFAM" id="SSF57903">
    <property type="entry name" value="FYVE/PHD zinc finger"/>
    <property type="match status" value="1"/>
</dbReference>
<dbReference type="SMART" id="SM00064">
    <property type="entry name" value="FYVE"/>
    <property type="match status" value="1"/>
</dbReference>
<keyword evidence="8" id="KW-1185">Reference proteome</keyword>
<evidence type="ECO:0000313" key="7">
    <source>
        <dbReference type="EMBL" id="THH20687.1"/>
    </source>
</evidence>
<name>A0A4S4M7G9_9AGAM</name>
<dbReference type="EMBL" id="SGPL01000016">
    <property type="protein sequence ID" value="THH20687.1"/>
    <property type="molecule type" value="Genomic_DNA"/>
</dbReference>
<gene>
    <name evidence="7" type="ORF">EW146_g711</name>
</gene>
<feature type="domain" description="FYVE-type" evidence="6">
    <location>
        <begin position="461"/>
        <end position="568"/>
    </location>
</feature>
<feature type="compositionally biased region" description="Polar residues" evidence="5">
    <location>
        <begin position="262"/>
        <end position="277"/>
    </location>
</feature>
<accession>A0A4S4M7G9</accession>
<evidence type="ECO:0000259" key="6">
    <source>
        <dbReference type="PROSITE" id="PS50178"/>
    </source>
</evidence>
<dbReference type="SUPFAM" id="SSF140125">
    <property type="entry name" value="Rabenosyn-5 Rab-binding domain-like"/>
    <property type="match status" value="1"/>
</dbReference>
<dbReference type="PANTHER" id="PTHR13510">
    <property type="entry name" value="FYVE-FINGER-CONTAINING RAB5 EFFECTOR PROTEIN RABENOSYN-5-RELATED"/>
    <property type="match status" value="1"/>
</dbReference>
<evidence type="ECO:0000256" key="5">
    <source>
        <dbReference type="SAM" id="MobiDB-lite"/>
    </source>
</evidence>
<dbReference type="CDD" id="cd15737">
    <property type="entry name" value="FYVE2_Vac1p_like"/>
    <property type="match status" value="1"/>
</dbReference>
<dbReference type="Pfam" id="PF11464">
    <property type="entry name" value="Rbsn"/>
    <property type="match status" value="1"/>
</dbReference>
<keyword evidence="1" id="KW-0479">Metal-binding</keyword>
<dbReference type="InterPro" id="IPR017455">
    <property type="entry name" value="Znf_FYVE-rel"/>
</dbReference>
<evidence type="ECO:0000256" key="1">
    <source>
        <dbReference type="ARBA" id="ARBA00022723"/>
    </source>
</evidence>
<proteinExistence type="predicted"/>
<sequence length="775" mass="84528">METTPYVPYQAYKSKRHSRNLSNQHSSPSPTRPSSIITIVNGAIRNGATSPLGQDFRGRDLLRNGNSHYTVSNASPSIETPITNHMSAMKVTDSVSSTTPVRVQASPVSSVGKGGLIHDPTLHLPIDSVHLVPTVSASATQTISAPASPPSPIPASTTSSSSSASTPAAPVVSAAQTESSAGPSTRPATTMPIRRISTFRHVPLRNKPAPSAPSPLRPNATHTRTVSLMSQQLDQAPAQKERPRSVLSSSPVSRAASASGGIHNNPSGLHGHTSSVPLPSRDVHHRHERIHADSFQPHTRTTSLGHPPQPPPKSPSPAMTPTISTPPSPSTSPFPHTHTSVRTTAPYRPGFQPKGVYRPLTDEFLVARRALHDVGRVERTRLERRLEKLISLHFGAEAQKRANPRTQPARRSSSFFDIDIKDLRNMGAGDLWKGMIQSQVTPGSKADIRAQEQIITPWQNDADVSQCPLCATSFHPITNRKHHCRLCGRIICSLPVKRGQRPITCSLLFVADPKSGQIEEVGEGVDYGVRKRSSVGTQGKGKVKEELSEEEKFLKGVRICRDCAPILKRQQYSQEAVRVPTFAKLYETFINLEQEIEDALPLFQELLLSLNHEDQPTAEASAARKRLLEAFGQYDSLAKRIRTLPTPGPGSSQDRVQASILTRAGIFLQKHMFPLQSLPKPKKSTSSPASVHEKPIIDPDSQLAHVLQPLLEQEALLESFVEEAKAHRKFEDARTLKLNLQEIRAEIDKVLANAEGDRLHREGMGTEGVGKGKSR</sequence>
<dbReference type="PANTHER" id="PTHR13510:SF44">
    <property type="entry name" value="RABENOSYN-5"/>
    <property type="match status" value="1"/>
</dbReference>
<feature type="region of interest" description="Disordered" evidence="5">
    <location>
        <begin position="1"/>
        <end position="35"/>
    </location>
</feature>
<dbReference type="InterPro" id="IPR021565">
    <property type="entry name" value="Rbsn_Rab-bd"/>
</dbReference>
<dbReference type="InterPro" id="IPR052727">
    <property type="entry name" value="Rab4/Rab5_effector"/>
</dbReference>
<feature type="compositionally biased region" description="Low complexity" evidence="5">
    <location>
        <begin position="26"/>
        <end position="35"/>
    </location>
</feature>
<evidence type="ECO:0000256" key="2">
    <source>
        <dbReference type="ARBA" id="ARBA00022771"/>
    </source>
</evidence>
<evidence type="ECO:0000256" key="4">
    <source>
        <dbReference type="PROSITE-ProRule" id="PRU00091"/>
    </source>
</evidence>
<feature type="compositionally biased region" description="Polar residues" evidence="5">
    <location>
        <begin position="178"/>
        <end position="188"/>
    </location>
</feature>
<dbReference type="Pfam" id="PF01363">
    <property type="entry name" value="FYVE"/>
    <property type="match status" value="1"/>
</dbReference>
<protein>
    <recommendedName>
        <fullName evidence="6">FYVE-type domain-containing protein</fullName>
    </recommendedName>
</protein>
<evidence type="ECO:0000256" key="3">
    <source>
        <dbReference type="ARBA" id="ARBA00022833"/>
    </source>
</evidence>
<feature type="region of interest" description="Disordered" evidence="5">
    <location>
        <begin position="232"/>
        <end position="354"/>
    </location>
</feature>
<dbReference type="InterPro" id="IPR036531">
    <property type="entry name" value="Rbsn_Rab-bd_sf"/>
</dbReference>
<dbReference type="PROSITE" id="PS50178">
    <property type="entry name" value="ZF_FYVE"/>
    <property type="match status" value="1"/>
</dbReference>
<reference evidence="7 8" key="1">
    <citation type="submission" date="2019-02" db="EMBL/GenBank/DDBJ databases">
        <title>Genome sequencing of the rare red list fungi Bondarzewia mesenterica.</title>
        <authorList>
            <person name="Buettner E."/>
            <person name="Kellner H."/>
        </authorList>
    </citation>
    <scope>NUCLEOTIDE SEQUENCE [LARGE SCALE GENOMIC DNA]</scope>
    <source>
        <strain evidence="7 8">DSM 108281</strain>
    </source>
</reference>
<dbReference type="OrthoDB" id="166134at2759"/>
<evidence type="ECO:0000313" key="8">
    <source>
        <dbReference type="Proteomes" id="UP000310158"/>
    </source>
</evidence>
<dbReference type="InterPro" id="IPR000306">
    <property type="entry name" value="Znf_FYVE"/>
</dbReference>
<organism evidence="7 8">
    <name type="scientific">Bondarzewia mesenterica</name>
    <dbReference type="NCBI Taxonomy" id="1095465"/>
    <lineage>
        <taxon>Eukaryota</taxon>
        <taxon>Fungi</taxon>
        <taxon>Dikarya</taxon>
        <taxon>Basidiomycota</taxon>
        <taxon>Agaricomycotina</taxon>
        <taxon>Agaricomycetes</taxon>
        <taxon>Russulales</taxon>
        <taxon>Bondarzewiaceae</taxon>
        <taxon>Bondarzewia</taxon>
    </lineage>
</organism>
<feature type="compositionally biased region" description="Low complexity" evidence="5">
    <location>
        <begin position="154"/>
        <end position="177"/>
    </location>
</feature>
<dbReference type="InterPro" id="IPR013083">
    <property type="entry name" value="Znf_RING/FYVE/PHD"/>
</dbReference>
<feature type="compositionally biased region" description="Low complexity" evidence="5">
    <location>
        <begin position="245"/>
        <end position="259"/>
    </location>
</feature>
<dbReference type="Proteomes" id="UP000310158">
    <property type="component" value="Unassembled WGS sequence"/>
</dbReference>
<dbReference type="Gene3D" id="4.10.860.20">
    <property type="entry name" value="Rabenosyn, Rab binding domain"/>
    <property type="match status" value="1"/>
</dbReference>